<feature type="coiled-coil region" evidence="2">
    <location>
        <begin position="115"/>
        <end position="180"/>
    </location>
</feature>
<accession>A0ABV8V7P7</accession>
<dbReference type="Proteomes" id="UP001595840">
    <property type="component" value="Unassembled WGS sequence"/>
</dbReference>
<dbReference type="Gene3D" id="2.40.50.100">
    <property type="match status" value="1"/>
</dbReference>
<dbReference type="NCBIfam" id="TIGR01730">
    <property type="entry name" value="RND_mfp"/>
    <property type="match status" value="1"/>
</dbReference>
<dbReference type="InterPro" id="IPR006143">
    <property type="entry name" value="RND_pump_MFP"/>
</dbReference>
<evidence type="ECO:0000256" key="1">
    <source>
        <dbReference type="ARBA" id="ARBA00009477"/>
    </source>
</evidence>
<dbReference type="Gene3D" id="1.10.287.470">
    <property type="entry name" value="Helix hairpin bin"/>
    <property type="match status" value="1"/>
</dbReference>
<proteinExistence type="inferred from homology"/>
<dbReference type="Gene3D" id="2.40.30.170">
    <property type="match status" value="1"/>
</dbReference>
<feature type="domain" description="CusB-like beta-barrel" evidence="3">
    <location>
        <begin position="222"/>
        <end position="289"/>
    </location>
</feature>
<organism evidence="5 6">
    <name type="scientific">Simiduia curdlanivorans</name>
    <dbReference type="NCBI Taxonomy" id="1492769"/>
    <lineage>
        <taxon>Bacteria</taxon>
        <taxon>Pseudomonadati</taxon>
        <taxon>Pseudomonadota</taxon>
        <taxon>Gammaproteobacteria</taxon>
        <taxon>Cellvibrionales</taxon>
        <taxon>Cellvibrionaceae</taxon>
        <taxon>Simiduia</taxon>
    </lineage>
</organism>
<evidence type="ECO:0000313" key="5">
    <source>
        <dbReference type="EMBL" id="MFC4363280.1"/>
    </source>
</evidence>
<feature type="domain" description="CzcB-like barrel-sandwich hybrid" evidence="4">
    <location>
        <begin position="76"/>
        <end position="213"/>
    </location>
</feature>
<sequence length="362" mass="39164">MNSLIKRWGLPTLAVIVLLLMVAWMAGLFSDKLAPGAGQNAENSNNVSSDQGLEVSSATYAIYEAVPASVEAKQATVISARIMARITAIKVRSGDDVKQGQLLLTLEKTDLTSKAKQAGEQIRAVSARLTEAQQNLERAIKLQQQGLLAAADLDKARANHDALTADLAAAQQALQEANIAVSYAEIKAPIDGRVVDRFAEPGDTAAPGSKLLTLYNPLTLRVEAQVREQLALTLKENQLLQVEIPALKLKIDAELEERVPAADPGSRSFLIKVRMPFNAQLQPGMYARLLVPAGSLKQIRIPADRIVTVGQLDLVWVLQDGQAYRRFVKLGNTYGGEIEVLSGLTDGDRILPIPTRAEATRH</sequence>
<dbReference type="Pfam" id="PF25954">
    <property type="entry name" value="Beta-barrel_RND_2"/>
    <property type="match status" value="1"/>
</dbReference>
<dbReference type="EMBL" id="JBHSCX010000020">
    <property type="protein sequence ID" value="MFC4363280.1"/>
    <property type="molecule type" value="Genomic_DNA"/>
</dbReference>
<protein>
    <submittedName>
        <fullName evidence="5">Efflux RND transporter periplasmic adaptor subunit</fullName>
    </submittedName>
</protein>
<comment type="similarity">
    <text evidence="1">Belongs to the membrane fusion protein (MFP) (TC 8.A.1) family.</text>
</comment>
<evidence type="ECO:0000256" key="2">
    <source>
        <dbReference type="SAM" id="Coils"/>
    </source>
</evidence>
<evidence type="ECO:0000259" key="3">
    <source>
        <dbReference type="Pfam" id="PF25954"/>
    </source>
</evidence>
<evidence type="ECO:0000259" key="4">
    <source>
        <dbReference type="Pfam" id="PF25973"/>
    </source>
</evidence>
<dbReference type="RefSeq" id="WP_290260981.1">
    <property type="nucleotide sequence ID" value="NZ_JAUFQG010000004.1"/>
</dbReference>
<dbReference type="InterPro" id="IPR058792">
    <property type="entry name" value="Beta-barrel_RND_2"/>
</dbReference>
<dbReference type="PANTHER" id="PTHR30469">
    <property type="entry name" value="MULTIDRUG RESISTANCE PROTEIN MDTA"/>
    <property type="match status" value="1"/>
</dbReference>
<keyword evidence="2" id="KW-0175">Coiled coil</keyword>
<evidence type="ECO:0000313" key="6">
    <source>
        <dbReference type="Proteomes" id="UP001595840"/>
    </source>
</evidence>
<keyword evidence="6" id="KW-1185">Reference proteome</keyword>
<gene>
    <name evidence="5" type="ORF">ACFOX3_13275</name>
</gene>
<dbReference type="InterPro" id="IPR058647">
    <property type="entry name" value="BSH_CzcB-like"/>
</dbReference>
<dbReference type="Gene3D" id="2.40.420.20">
    <property type="match status" value="1"/>
</dbReference>
<dbReference type="PANTHER" id="PTHR30469:SF15">
    <property type="entry name" value="HLYD FAMILY OF SECRETION PROTEINS"/>
    <property type="match status" value="1"/>
</dbReference>
<dbReference type="Pfam" id="PF25973">
    <property type="entry name" value="BSH_CzcB"/>
    <property type="match status" value="1"/>
</dbReference>
<comment type="caution">
    <text evidence="5">The sequence shown here is derived from an EMBL/GenBank/DDBJ whole genome shotgun (WGS) entry which is preliminary data.</text>
</comment>
<name>A0ABV8V7P7_9GAMM</name>
<dbReference type="SUPFAM" id="SSF111369">
    <property type="entry name" value="HlyD-like secretion proteins"/>
    <property type="match status" value="1"/>
</dbReference>
<reference evidence="6" key="1">
    <citation type="journal article" date="2019" name="Int. J. Syst. Evol. Microbiol.">
        <title>The Global Catalogue of Microorganisms (GCM) 10K type strain sequencing project: providing services to taxonomists for standard genome sequencing and annotation.</title>
        <authorList>
            <consortium name="The Broad Institute Genomics Platform"/>
            <consortium name="The Broad Institute Genome Sequencing Center for Infectious Disease"/>
            <person name="Wu L."/>
            <person name="Ma J."/>
        </authorList>
    </citation>
    <scope>NUCLEOTIDE SEQUENCE [LARGE SCALE GENOMIC DNA]</scope>
    <source>
        <strain evidence="6">CECT 8570</strain>
    </source>
</reference>